<protein>
    <submittedName>
        <fullName evidence="2">Uncharacterized protein</fullName>
    </submittedName>
</protein>
<organism evidence="2 3">
    <name type="scientific">Halogeometricum luteum</name>
    <dbReference type="NCBI Taxonomy" id="2950537"/>
    <lineage>
        <taxon>Archaea</taxon>
        <taxon>Methanobacteriati</taxon>
        <taxon>Methanobacteriota</taxon>
        <taxon>Stenosarchaea group</taxon>
        <taxon>Halobacteria</taxon>
        <taxon>Halobacteriales</taxon>
        <taxon>Haloferacaceae</taxon>
        <taxon>Halogeometricum</taxon>
    </lineage>
</organism>
<keyword evidence="1" id="KW-0472">Membrane</keyword>
<dbReference type="RefSeq" id="WP_310929868.1">
    <property type="nucleotide sequence ID" value="NZ_JAMQOQ010000005.1"/>
</dbReference>
<feature type="transmembrane region" description="Helical" evidence="1">
    <location>
        <begin position="50"/>
        <end position="68"/>
    </location>
</feature>
<gene>
    <name evidence="2" type="ORF">NDI79_17120</name>
</gene>
<dbReference type="Pfam" id="PF24285">
    <property type="entry name" value="DUF7473"/>
    <property type="match status" value="1"/>
</dbReference>
<feature type="transmembrane region" description="Helical" evidence="1">
    <location>
        <begin position="12"/>
        <end position="38"/>
    </location>
</feature>
<dbReference type="EMBL" id="JAMQOQ010000005">
    <property type="protein sequence ID" value="MDS0295897.1"/>
    <property type="molecule type" value="Genomic_DNA"/>
</dbReference>
<dbReference type="Proteomes" id="UP001254813">
    <property type="component" value="Unassembled WGS sequence"/>
</dbReference>
<comment type="caution">
    <text evidence="2">The sequence shown here is derived from an EMBL/GenBank/DDBJ whole genome shotgun (WGS) entry which is preliminary data.</text>
</comment>
<keyword evidence="1" id="KW-1133">Transmembrane helix</keyword>
<proteinExistence type="predicted"/>
<feature type="transmembrane region" description="Helical" evidence="1">
    <location>
        <begin position="99"/>
        <end position="124"/>
    </location>
</feature>
<evidence type="ECO:0000256" key="1">
    <source>
        <dbReference type="SAM" id="Phobius"/>
    </source>
</evidence>
<keyword evidence="1" id="KW-0812">Transmembrane</keyword>
<sequence length="128" mass="13062">MSIRLTPLQSGTAGGSAVAVAGTFASLALFLSLTAHIAARNVLGDVPVRYAFVVGPIPAAVAVVVTAFGLNPLLGILLAILLDGVAVSYLYGQSRRLTAYITFIHVVVSILLGTVLYGVLALWASAPG</sequence>
<evidence type="ECO:0000313" key="3">
    <source>
        <dbReference type="Proteomes" id="UP001254813"/>
    </source>
</evidence>
<evidence type="ECO:0000313" key="2">
    <source>
        <dbReference type="EMBL" id="MDS0295897.1"/>
    </source>
</evidence>
<reference evidence="2 3" key="1">
    <citation type="submission" date="2022-06" db="EMBL/GenBank/DDBJ databases">
        <title>Halogeometricum sp. a new haloarchaeum isolate from saline soil.</title>
        <authorList>
            <person name="Strakova D."/>
            <person name="Galisteo C."/>
            <person name="Sanchez-Porro C."/>
            <person name="Ventosa A."/>
        </authorList>
    </citation>
    <scope>NUCLEOTIDE SEQUENCE [LARGE SCALE GENOMIC DNA]</scope>
    <source>
        <strain evidence="3">S3BR25-2</strain>
    </source>
</reference>
<keyword evidence="3" id="KW-1185">Reference proteome</keyword>
<name>A0ABU2G533_9EURY</name>
<feature type="transmembrane region" description="Helical" evidence="1">
    <location>
        <begin position="74"/>
        <end position="92"/>
    </location>
</feature>
<dbReference type="InterPro" id="IPR055896">
    <property type="entry name" value="DUF7473"/>
</dbReference>
<accession>A0ABU2G533</accession>